<gene>
    <name evidence="2" type="ORF">HNR11_001525</name>
</gene>
<keyword evidence="3" id="KW-1185">Reference proteome</keyword>
<evidence type="ECO:0008006" key="4">
    <source>
        <dbReference type="Google" id="ProtNLM"/>
    </source>
</evidence>
<dbReference type="AlphaFoldDB" id="A0A7Z0E8G5"/>
<protein>
    <recommendedName>
        <fullName evidence="4">Bacteriocin biosynthesis cyclodehydratase domain-containing protein</fullName>
    </recommendedName>
</protein>
<proteinExistence type="predicted"/>
<evidence type="ECO:0000256" key="1">
    <source>
        <dbReference type="SAM" id="MobiDB-lite"/>
    </source>
</evidence>
<feature type="compositionally biased region" description="Polar residues" evidence="1">
    <location>
        <begin position="41"/>
        <end position="51"/>
    </location>
</feature>
<accession>A0A7Z0E8G5</accession>
<dbReference type="RefSeq" id="WP_179441813.1">
    <property type="nucleotide sequence ID" value="NZ_BAAALK010000002.1"/>
</dbReference>
<sequence>MDAWAALAEWEDILVLDQRTVQLGAEDRAVRIIGPAQQTLRRLQERTSSPSEEAVENDGAAQLPDTTAPRAPFPPGDGPAVRVRARRGLAAVLIEGLPRPAALLAEQLTLLKLGALLLHDEHPVDRHDVSSGYPAAAVGHSRASAVRRLCLRQDPEAVVLLCSVATAPATPPAAAIPPATPAPATRPAASRPQEPVDVHVIFARRAVAPSRLLDAAATAQLVLPVVQERGQWRIGPLLSRAHGPCPRCLLLHGRAEDPYWEAVQTALATESAPPRNPTATPATLGAPPLVESPTSGAPQCAAVLASLITREIQLAIDAEFTPQTATRVITVSTQTGQLDLHPVQPHPECDCRLHATG</sequence>
<organism evidence="2 3">
    <name type="scientific">Nesterenkonia sandarakina</name>
    <dbReference type="NCBI Taxonomy" id="272918"/>
    <lineage>
        <taxon>Bacteria</taxon>
        <taxon>Bacillati</taxon>
        <taxon>Actinomycetota</taxon>
        <taxon>Actinomycetes</taxon>
        <taxon>Micrococcales</taxon>
        <taxon>Micrococcaceae</taxon>
        <taxon>Nesterenkonia</taxon>
    </lineage>
</organism>
<dbReference type="Proteomes" id="UP000560069">
    <property type="component" value="Unassembled WGS sequence"/>
</dbReference>
<dbReference type="EMBL" id="JACCFQ010000001">
    <property type="protein sequence ID" value="NYJ16991.1"/>
    <property type="molecule type" value="Genomic_DNA"/>
</dbReference>
<comment type="caution">
    <text evidence="2">The sequence shown here is derived from an EMBL/GenBank/DDBJ whole genome shotgun (WGS) entry which is preliminary data.</text>
</comment>
<name>A0A7Z0E8G5_9MICC</name>
<evidence type="ECO:0000313" key="2">
    <source>
        <dbReference type="EMBL" id="NYJ16991.1"/>
    </source>
</evidence>
<reference evidence="2 3" key="1">
    <citation type="submission" date="2020-07" db="EMBL/GenBank/DDBJ databases">
        <title>Sequencing the genomes of 1000 actinobacteria strains.</title>
        <authorList>
            <person name="Klenk H.-P."/>
        </authorList>
    </citation>
    <scope>NUCLEOTIDE SEQUENCE [LARGE SCALE GENOMIC DNA]</scope>
    <source>
        <strain evidence="2 3">DSM 15664</strain>
    </source>
</reference>
<dbReference type="Gene3D" id="3.40.50.720">
    <property type="entry name" value="NAD(P)-binding Rossmann-like Domain"/>
    <property type="match status" value="1"/>
</dbReference>
<evidence type="ECO:0000313" key="3">
    <source>
        <dbReference type="Proteomes" id="UP000560069"/>
    </source>
</evidence>
<feature type="region of interest" description="Disordered" evidence="1">
    <location>
        <begin position="41"/>
        <end position="78"/>
    </location>
</feature>